<gene>
    <name evidence="2" type="ordered locus">Desru_0836</name>
</gene>
<dbReference type="OrthoDB" id="9793162at2"/>
<feature type="domain" description="Endonuclease/exonuclease/phosphatase" evidence="1">
    <location>
        <begin position="7"/>
        <end position="220"/>
    </location>
</feature>
<dbReference type="EMBL" id="CP002780">
    <property type="protein sequence ID" value="AEG59115.1"/>
    <property type="molecule type" value="Genomic_DNA"/>
</dbReference>
<dbReference type="InterPro" id="IPR051916">
    <property type="entry name" value="GPI-anchor_lipid_remodeler"/>
</dbReference>
<keyword evidence="2" id="KW-0255">Endonuclease</keyword>
<proteinExistence type="predicted"/>
<dbReference type="InterPro" id="IPR036691">
    <property type="entry name" value="Endo/exonu/phosph_ase_sf"/>
</dbReference>
<dbReference type="eggNOG" id="COG3568">
    <property type="taxonomic scope" value="Bacteria"/>
</dbReference>
<reference evidence="2 3" key="2">
    <citation type="journal article" date="2012" name="Stand. Genomic Sci.">
        <title>Complete genome sequence of the sulfate-reducing firmicute Desulfotomaculum ruminis type strain (DL(T)).</title>
        <authorList>
            <person name="Spring S."/>
            <person name="Visser M."/>
            <person name="Lu M."/>
            <person name="Copeland A."/>
            <person name="Lapidus A."/>
            <person name="Lucas S."/>
            <person name="Cheng J.F."/>
            <person name="Han C."/>
            <person name="Tapia R."/>
            <person name="Goodwin L.A."/>
            <person name="Pitluck S."/>
            <person name="Ivanova N."/>
            <person name="Land M."/>
            <person name="Hauser L."/>
            <person name="Larimer F."/>
            <person name="Rohde M."/>
            <person name="Goker M."/>
            <person name="Detter J.C."/>
            <person name="Kyrpides N.C."/>
            <person name="Woyke T."/>
            <person name="Schaap P.J."/>
            <person name="Plugge C.M."/>
            <person name="Muyzer G."/>
            <person name="Kuever J."/>
            <person name="Pereira I.A."/>
            <person name="Parshina S.N."/>
            <person name="Bernier-Latmani R."/>
            <person name="Stams A.J."/>
            <person name="Klenk H.P."/>
        </authorList>
    </citation>
    <scope>NUCLEOTIDE SEQUENCE [LARGE SCALE GENOMIC DNA]</scope>
    <source>
        <strain evidence="3">ATCC 23193 / DSM 2154 / NCIB 8452 / DL</strain>
    </source>
</reference>
<dbReference type="AlphaFoldDB" id="F6DV49"/>
<dbReference type="Pfam" id="PF03372">
    <property type="entry name" value="Exo_endo_phos"/>
    <property type="match status" value="1"/>
</dbReference>
<dbReference type="RefSeq" id="WP_013840886.1">
    <property type="nucleotide sequence ID" value="NC_015589.1"/>
</dbReference>
<dbReference type="PANTHER" id="PTHR14859">
    <property type="entry name" value="CALCOFLUOR WHITE HYPERSENSITIVE PROTEIN PRECURSOR"/>
    <property type="match status" value="1"/>
</dbReference>
<sequence length="232" mass="26197">METIRVVSYNICHGRGMDDKVNLNRAAAVLAFSRAHLIGVQEVDKYLPRSGCCNQPRRLGEILRRNWAYGPNLKWGPWSQYGNAVLSFWPITGVKRHLLPSQGEQRGILETEIKLGKELISFFCTHLGLNRQERMDQVQEILQVISTTEKPSILVGDLNDGRDTPEFAALSNVLREATEVTGGFSTFPAWQPEEQLDFIFVSHHWQVVSANTLQSYASDHLPVVVQLNLKVT</sequence>
<dbReference type="GO" id="GO:0016020">
    <property type="term" value="C:membrane"/>
    <property type="evidence" value="ECO:0007669"/>
    <property type="project" value="GOC"/>
</dbReference>
<evidence type="ECO:0000259" key="1">
    <source>
        <dbReference type="Pfam" id="PF03372"/>
    </source>
</evidence>
<dbReference type="SUPFAM" id="SSF56219">
    <property type="entry name" value="DNase I-like"/>
    <property type="match status" value="1"/>
</dbReference>
<organism evidence="2 3">
    <name type="scientific">Desulforamulus ruminis (strain ATCC 23193 / DSM 2154 / NCIMB 8452 / DL)</name>
    <name type="common">Desulfotomaculum ruminis</name>
    <dbReference type="NCBI Taxonomy" id="696281"/>
    <lineage>
        <taxon>Bacteria</taxon>
        <taxon>Bacillati</taxon>
        <taxon>Bacillota</taxon>
        <taxon>Clostridia</taxon>
        <taxon>Eubacteriales</taxon>
        <taxon>Peptococcaceae</taxon>
        <taxon>Desulforamulus</taxon>
    </lineage>
</organism>
<accession>F6DV49</accession>
<evidence type="ECO:0000313" key="3">
    <source>
        <dbReference type="Proteomes" id="UP000009234"/>
    </source>
</evidence>
<name>F6DV49_DESRL</name>
<dbReference type="HOGENOM" id="CLU_060500_5_1_9"/>
<dbReference type="PANTHER" id="PTHR14859:SF15">
    <property type="entry name" value="ENDONUCLEASE_EXONUCLEASE_PHOSPHATASE DOMAIN-CONTAINING PROTEIN"/>
    <property type="match status" value="1"/>
</dbReference>
<dbReference type="InterPro" id="IPR005135">
    <property type="entry name" value="Endo/exonuclease/phosphatase"/>
</dbReference>
<reference evidence="3" key="1">
    <citation type="submission" date="2011-05" db="EMBL/GenBank/DDBJ databases">
        <title>Complete sequence of Desulfotomaculum ruminis DSM 2154.</title>
        <authorList>
            <person name="Lucas S."/>
            <person name="Copeland A."/>
            <person name="Lapidus A."/>
            <person name="Cheng J.-F."/>
            <person name="Goodwin L."/>
            <person name="Pitluck S."/>
            <person name="Lu M."/>
            <person name="Detter J.C."/>
            <person name="Han C."/>
            <person name="Tapia R."/>
            <person name="Land M."/>
            <person name="Hauser L."/>
            <person name="Kyrpides N."/>
            <person name="Ivanova N."/>
            <person name="Mikhailova N."/>
            <person name="Pagani I."/>
            <person name="Stams A.J.M."/>
            <person name="Plugge C.M."/>
            <person name="Muyzer G."/>
            <person name="Kuever J."/>
            <person name="Parshina S.N."/>
            <person name="Ivanova A.E."/>
            <person name="Nazina T.N."/>
            <person name="Brambilla E."/>
            <person name="Spring S."/>
            <person name="Klenk H.-P."/>
            <person name="Woyke T."/>
        </authorList>
    </citation>
    <scope>NUCLEOTIDE SEQUENCE [LARGE SCALE GENOMIC DNA]</scope>
    <source>
        <strain evidence="3">ATCC 23193 / DSM 2154 / NCIB 8452 / DL</strain>
    </source>
</reference>
<dbReference type="Gene3D" id="3.60.10.10">
    <property type="entry name" value="Endonuclease/exonuclease/phosphatase"/>
    <property type="match status" value="1"/>
</dbReference>
<evidence type="ECO:0000313" key="2">
    <source>
        <dbReference type="EMBL" id="AEG59115.1"/>
    </source>
</evidence>
<dbReference type="STRING" id="696281.Desru_0836"/>
<dbReference type="GO" id="GO:0004519">
    <property type="term" value="F:endonuclease activity"/>
    <property type="evidence" value="ECO:0007669"/>
    <property type="project" value="UniProtKB-KW"/>
</dbReference>
<keyword evidence="2" id="KW-0540">Nuclease</keyword>
<dbReference type="GO" id="GO:0004527">
    <property type="term" value="F:exonuclease activity"/>
    <property type="evidence" value="ECO:0007669"/>
    <property type="project" value="UniProtKB-KW"/>
</dbReference>
<dbReference type="Proteomes" id="UP000009234">
    <property type="component" value="Chromosome"/>
</dbReference>
<protein>
    <submittedName>
        <fullName evidence="2">Endonuclease/exonuclease/phosphatase</fullName>
    </submittedName>
</protein>
<keyword evidence="2" id="KW-0269">Exonuclease</keyword>
<keyword evidence="3" id="KW-1185">Reference proteome</keyword>
<dbReference type="GO" id="GO:0006506">
    <property type="term" value="P:GPI anchor biosynthetic process"/>
    <property type="evidence" value="ECO:0007669"/>
    <property type="project" value="TreeGrafter"/>
</dbReference>
<dbReference type="KEGG" id="dru:Desru_0836"/>
<keyword evidence="2" id="KW-0378">Hydrolase</keyword>